<comment type="caution">
    <text evidence="3">The sequence shown here is derived from an EMBL/GenBank/DDBJ whole genome shotgun (WGS) entry which is preliminary data.</text>
</comment>
<keyword evidence="2" id="KW-0812">Transmembrane</keyword>
<reference evidence="4" key="1">
    <citation type="submission" date="2016-10" db="EMBL/GenBank/DDBJ databases">
        <authorList>
            <person name="de Groot N.N."/>
        </authorList>
    </citation>
    <scope>NUCLEOTIDE SEQUENCE [LARGE SCALE GENOMIC DNA]</scope>
    <source>
        <strain evidence="4">DSM 15758</strain>
    </source>
</reference>
<feature type="region of interest" description="Disordered" evidence="1">
    <location>
        <begin position="259"/>
        <end position="278"/>
    </location>
</feature>
<evidence type="ECO:0000313" key="4">
    <source>
        <dbReference type="Proteomes" id="UP000183046"/>
    </source>
</evidence>
<feature type="transmembrane region" description="Helical" evidence="2">
    <location>
        <begin position="58"/>
        <end position="81"/>
    </location>
</feature>
<evidence type="ECO:0000256" key="1">
    <source>
        <dbReference type="SAM" id="MobiDB-lite"/>
    </source>
</evidence>
<feature type="transmembrane region" description="Helical" evidence="2">
    <location>
        <begin position="21"/>
        <end position="52"/>
    </location>
</feature>
<organism evidence="3 4">
    <name type="scientific">Pseudomonas oryzihabitans</name>
    <dbReference type="NCBI Taxonomy" id="47885"/>
    <lineage>
        <taxon>Bacteria</taxon>
        <taxon>Pseudomonadati</taxon>
        <taxon>Pseudomonadota</taxon>
        <taxon>Gammaproteobacteria</taxon>
        <taxon>Pseudomonadales</taxon>
        <taxon>Pseudomonadaceae</taxon>
        <taxon>Pseudomonas</taxon>
    </lineage>
</organism>
<evidence type="ECO:0000256" key="2">
    <source>
        <dbReference type="SAM" id="Phobius"/>
    </source>
</evidence>
<protein>
    <submittedName>
        <fullName evidence="3">Uncharacterized protein</fullName>
    </submittedName>
</protein>
<feature type="transmembrane region" description="Helical" evidence="2">
    <location>
        <begin position="157"/>
        <end position="175"/>
    </location>
</feature>
<dbReference type="AlphaFoldDB" id="A0A1G5N0V5"/>
<dbReference type="EMBL" id="FMWB01000003">
    <property type="protein sequence ID" value="SCZ30369.1"/>
    <property type="molecule type" value="Genomic_DNA"/>
</dbReference>
<evidence type="ECO:0000313" key="3">
    <source>
        <dbReference type="EMBL" id="SCZ30369.1"/>
    </source>
</evidence>
<dbReference type="RefSeq" id="WP_143008505.1">
    <property type="nucleotide sequence ID" value="NZ_FMWB01000003.1"/>
</dbReference>
<accession>A0A1G5N0V5</accession>
<keyword evidence="2" id="KW-1133">Transmembrane helix</keyword>
<gene>
    <name evidence="3" type="ORF">SAMN05216279_103359</name>
</gene>
<proteinExistence type="predicted"/>
<feature type="transmembrane region" description="Helical" evidence="2">
    <location>
        <begin position="126"/>
        <end position="150"/>
    </location>
</feature>
<keyword evidence="2" id="KW-0472">Membrane</keyword>
<name>A0A1G5N0V5_9PSED</name>
<sequence>MTKPDQADEKKHIWSASEAAGVIAVIVALSYIYGLSQIAAFLNILSLGWAIIQIDTTTFALVGGLSLLLYFGAVIYGVYVFSVFEEYKTIQKINFFLLTISLLTVVLAATAQGIDSKKYYSFITNYRIWSSGIPLAILGMNTSSAFQVLIKEKRKKATSILSLLAVVSFLIYGGAVNQGQILAYNAIILGDEFLPKIAEGENKGWQLALVLGENGAFILPDAASKTIKTKIIKMDGLSLTASTSGKKIPPDILWHGTKENSSPAINASEPRHSSNIGQ</sequence>
<feature type="transmembrane region" description="Helical" evidence="2">
    <location>
        <begin position="93"/>
        <end position="114"/>
    </location>
</feature>
<dbReference type="Proteomes" id="UP000183046">
    <property type="component" value="Unassembled WGS sequence"/>
</dbReference>